<keyword evidence="15" id="KW-1185">Reference proteome</keyword>
<dbReference type="CDD" id="cd06261">
    <property type="entry name" value="TM_PBP2"/>
    <property type="match status" value="1"/>
</dbReference>
<dbReference type="InterPro" id="IPR025966">
    <property type="entry name" value="OppC_N"/>
</dbReference>
<comment type="similarity">
    <text evidence="10">Belongs to the binding-protein-dependent transport system permease family. OppBC subfamily.</text>
</comment>
<keyword evidence="5 12" id="KW-0812">Transmembrane</keyword>
<evidence type="ECO:0000256" key="9">
    <source>
        <dbReference type="ARBA" id="ARBA00023136"/>
    </source>
</evidence>
<evidence type="ECO:0000256" key="5">
    <source>
        <dbReference type="ARBA" id="ARBA00022692"/>
    </source>
</evidence>
<comment type="caution">
    <text evidence="14">The sequence shown here is derived from an EMBL/GenBank/DDBJ whole genome shotgun (WGS) entry which is preliminary data.</text>
</comment>
<feature type="domain" description="ABC transmembrane type-1" evidence="13">
    <location>
        <begin position="103"/>
        <end position="295"/>
    </location>
</feature>
<evidence type="ECO:0000256" key="11">
    <source>
        <dbReference type="ARBA" id="ARBA00072251"/>
    </source>
</evidence>
<reference evidence="14" key="1">
    <citation type="journal article" date="2014" name="Int. J. Syst. Evol. Microbiol.">
        <title>Complete genome sequence of Corynebacterium casei LMG S-19264T (=DSM 44701T), isolated from a smear-ripened cheese.</title>
        <authorList>
            <consortium name="US DOE Joint Genome Institute (JGI-PGF)"/>
            <person name="Walter F."/>
            <person name="Albersmeier A."/>
            <person name="Kalinowski J."/>
            <person name="Ruckert C."/>
        </authorList>
    </citation>
    <scope>NUCLEOTIDE SEQUENCE</scope>
    <source>
        <strain evidence="14">CGMCC 4.7306</strain>
    </source>
</reference>
<feature type="transmembrane region" description="Helical" evidence="12">
    <location>
        <begin position="275"/>
        <end position="295"/>
    </location>
</feature>
<protein>
    <recommendedName>
        <fullName evidence="11">Oligopeptide transport system permease protein OppC</fullName>
    </recommendedName>
</protein>
<dbReference type="PROSITE" id="PS50928">
    <property type="entry name" value="ABC_TM1"/>
    <property type="match status" value="1"/>
</dbReference>
<dbReference type="InterPro" id="IPR035906">
    <property type="entry name" value="MetI-like_sf"/>
</dbReference>
<evidence type="ECO:0000256" key="8">
    <source>
        <dbReference type="ARBA" id="ARBA00022989"/>
    </source>
</evidence>
<keyword evidence="4" id="KW-0997">Cell inner membrane</keyword>
<evidence type="ECO:0000259" key="13">
    <source>
        <dbReference type="PROSITE" id="PS50928"/>
    </source>
</evidence>
<dbReference type="Proteomes" id="UP000613840">
    <property type="component" value="Unassembled WGS sequence"/>
</dbReference>
<gene>
    <name evidence="14" type="ORF">GCM10011575_35120</name>
</gene>
<evidence type="ECO:0000256" key="12">
    <source>
        <dbReference type="RuleBase" id="RU363032"/>
    </source>
</evidence>
<name>A0A917SEH7_9ACTN</name>
<evidence type="ECO:0000313" key="15">
    <source>
        <dbReference type="Proteomes" id="UP000613840"/>
    </source>
</evidence>
<dbReference type="Pfam" id="PF12911">
    <property type="entry name" value="OppC_N"/>
    <property type="match status" value="1"/>
</dbReference>
<feature type="transmembrane region" description="Helical" evidence="12">
    <location>
        <begin position="143"/>
        <end position="163"/>
    </location>
</feature>
<evidence type="ECO:0000256" key="3">
    <source>
        <dbReference type="ARBA" id="ARBA00022475"/>
    </source>
</evidence>
<evidence type="ECO:0000256" key="2">
    <source>
        <dbReference type="ARBA" id="ARBA00022448"/>
    </source>
</evidence>
<dbReference type="Gene3D" id="1.10.3720.10">
    <property type="entry name" value="MetI-like"/>
    <property type="match status" value="1"/>
</dbReference>
<proteinExistence type="inferred from homology"/>
<evidence type="ECO:0000256" key="10">
    <source>
        <dbReference type="ARBA" id="ARBA00024202"/>
    </source>
</evidence>
<keyword evidence="9 12" id="KW-0472">Membrane</keyword>
<reference evidence="14" key="2">
    <citation type="submission" date="2020-09" db="EMBL/GenBank/DDBJ databases">
        <authorList>
            <person name="Sun Q."/>
            <person name="Zhou Y."/>
        </authorList>
    </citation>
    <scope>NUCLEOTIDE SEQUENCE</scope>
    <source>
        <strain evidence="14">CGMCC 4.7306</strain>
    </source>
</reference>
<dbReference type="Pfam" id="PF00528">
    <property type="entry name" value="BPD_transp_1"/>
    <property type="match status" value="1"/>
</dbReference>
<organism evidence="14 15">
    <name type="scientific">Microlunatus endophyticus</name>
    <dbReference type="NCBI Taxonomy" id="1716077"/>
    <lineage>
        <taxon>Bacteria</taxon>
        <taxon>Bacillati</taxon>
        <taxon>Actinomycetota</taxon>
        <taxon>Actinomycetes</taxon>
        <taxon>Propionibacteriales</taxon>
        <taxon>Propionibacteriaceae</taxon>
        <taxon>Microlunatus</taxon>
    </lineage>
</organism>
<keyword evidence="2 12" id="KW-0813">Transport</keyword>
<dbReference type="GO" id="GO:0015031">
    <property type="term" value="P:protein transport"/>
    <property type="evidence" value="ECO:0007669"/>
    <property type="project" value="UniProtKB-KW"/>
</dbReference>
<feature type="transmembrane region" description="Helical" evidence="12">
    <location>
        <begin position="169"/>
        <end position="188"/>
    </location>
</feature>
<dbReference type="GO" id="GO:0055085">
    <property type="term" value="P:transmembrane transport"/>
    <property type="evidence" value="ECO:0007669"/>
    <property type="project" value="InterPro"/>
</dbReference>
<dbReference type="InterPro" id="IPR050366">
    <property type="entry name" value="BP-dependent_transpt_permease"/>
</dbReference>
<keyword evidence="7" id="KW-0653">Protein transport</keyword>
<comment type="subcellular location">
    <subcellularLocation>
        <location evidence="1">Cell inner membrane</location>
        <topology evidence="1">Multi-pass membrane protein</topology>
    </subcellularLocation>
    <subcellularLocation>
        <location evidence="12">Cell membrane</location>
        <topology evidence="12">Multi-pass membrane protein</topology>
    </subcellularLocation>
</comment>
<evidence type="ECO:0000256" key="7">
    <source>
        <dbReference type="ARBA" id="ARBA00022927"/>
    </source>
</evidence>
<keyword evidence="8 12" id="KW-1133">Transmembrane helix</keyword>
<dbReference type="GO" id="GO:0015833">
    <property type="term" value="P:peptide transport"/>
    <property type="evidence" value="ECO:0007669"/>
    <property type="project" value="UniProtKB-KW"/>
</dbReference>
<evidence type="ECO:0000256" key="6">
    <source>
        <dbReference type="ARBA" id="ARBA00022856"/>
    </source>
</evidence>
<keyword evidence="3" id="KW-1003">Cell membrane</keyword>
<dbReference type="InterPro" id="IPR000515">
    <property type="entry name" value="MetI-like"/>
</dbReference>
<sequence>MSGVQGSGVGPAVDEHAEKIDAYASARNSQIAGALRAFARRRSALVGLAVLLLIIAFTVITPFLWKYSYSDITVDFSAAPGWRHPFGTDSIGHDLFAQTLRGIATSLKVATLVALLSTVVGTVVGAVAGYFGRAWDAVLMRVADLIMTIPVLAITLVLANVLGAKGSSWFLLSLVLSAVLWIPLSRLVRGTLLSLMKNDYIDAARMLGASDRRIIIRHLLPNAAGPIIVDATLMVGRAIIVAASMEYLGLGIQAPEVSLGLLIQRGQGAATTQPWLFGFPALFLVLIILSVNFVGDGLRDALDPRRTV</sequence>
<evidence type="ECO:0000256" key="4">
    <source>
        <dbReference type="ARBA" id="ARBA00022519"/>
    </source>
</evidence>
<dbReference type="GO" id="GO:0005886">
    <property type="term" value="C:plasma membrane"/>
    <property type="evidence" value="ECO:0007669"/>
    <property type="project" value="UniProtKB-SubCell"/>
</dbReference>
<dbReference type="RefSeq" id="WP_188896672.1">
    <property type="nucleotide sequence ID" value="NZ_BMMZ01000009.1"/>
</dbReference>
<feature type="transmembrane region" description="Helical" evidence="12">
    <location>
        <begin position="44"/>
        <end position="65"/>
    </location>
</feature>
<feature type="transmembrane region" description="Helical" evidence="12">
    <location>
        <begin position="109"/>
        <end position="131"/>
    </location>
</feature>
<accession>A0A917SEH7</accession>
<evidence type="ECO:0000313" key="14">
    <source>
        <dbReference type="EMBL" id="GGL73733.1"/>
    </source>
</evidence>
<dbReference type="SUPFAM" id="SSF161098">
    <property type="entry name" value="MetI-like"/>
    <property type="match status" value="1"/>
</dbReference>
<dbReference type="PANTHER" id="PTHR43386:SF2">
    <property type="entry name" value="OLIGOPEPTIDE TRANSPORT SYSTEM PERMEASE PROTEIN OPPC"/>
    <property type="match status" value="1"/>
</dbReference>
<evidence type="ECO:0000256" key="1">
    <source>
        <dbReference type="ARBA" id="ARBA00004429"/>
    </source>
</evidence>
<dbReference type="PANTHER" id="PTHR43386">
    <property type="entry name" value="OLIGOPEPTIDE TRANSPORT SYSTEM PERMEASE PROTEIN APPC"/>
    <property type="match status" value="1"/>
</dbReference>
<keyword evidence="6" id="KW-0571">Peptide transport</keyword>
<dbReference type="AlphaFoldDB" id="A0A917SEH7"/>
<dbReference type="EMBL" id="BMMZ01000009">
    <property type="protein sequence ID" value="GGL73733.1"/>
    <property type="molecule type" value="Genomic_DNA"/>
</dbReference>